<dbReference type="Proteomes" id="UP000054270">
    <property type="component" value="Unassembled WGS sequence"/>
</dbReference>
<keyword evidence="2" id="KW-1185">Reference proteome</keyword>
<accession>A0A0D2N7Q5</accession>
<dbReference type="AlphaFoldDB" id="A0A0D2N7Q5"/>
<proteinExistence type="predicted"/>
<organism evidence="1 2">
    <name type="scientific">Hypholoma sublateritium (strain FD-334 SS-4)</name>
    <dbReference type="NCBI Taxonomy" id="945553"/>
    <lineage>
        <taxon>Eukaryota</taxon>
        <taxon>Fungi</taxon>
        <taxon>Dikarya</taxon>
        <taxon>Basidiomycota</taxon>
        <taxon>Agaricomycotina</taxon>
        <taxon>Agaricomycetes</taxon>
        <taxon>Agaricomycetidae</taxon>
        <taxon>Agaricales</taxon>
        <taxon>Agaricineae</taxon>
        <taxon>Strophariaceae</taxon>
        <taxon>Hypholoma</taxon>
    </lineage>
</organism>
<sequence>MPFLTLLPQVVPRGVISPAPKALHRLRFSDYSFGPSDYASYCLERDELLRNPRVARQALKRGGIIWRLATDVASFHDVLGGPSVIATLQHCGTAFSDASAGPLWIDDVLDPTEEDILSGVYYVYTGRGSQIATKSWWP</sequence>
<protein>
    <submittedName>
        <fullName evidence="1">Uncharacterized protein</fullName>
    </submittedName>
</protein>
<gene>
    <name evidence="1" type="ORF">HYPSUDRAFT_103267</name>
</gene>
<feature type="non-terminal residue" evidence="1">
    <location>
        <position position="138"/>
    </location>
</feature>
<dbReference type="OrthoDB" id="3268696at2759"/>
<evidence type="ECO:0000313" key="2">
    <source>
        <dbReference type="Proteomes" id="UP000054270"/>
    </source>
</evidence>
<dbReference type="EMBL" id="KN817896">
    <property type="protein sequence ID" value="KJA12801.1"/>
    <property type="molecule type" value="Genomic_DNA"/>
</dbReference>
<evidence type="ECO:0000313" key="1">
    <source>
        <dbReference type="EMBL" id="KJA12801.1"/>
    </source>
</evidence>
<name>A0A0D2N7Q5_HYPSF</name>
<reference evidence="2" key="1">
    <citation type="submission" date="2014-04" db="EMBL/GenBank/DDBJ databases">
        <title>Evolutionary Origins and Diversification of the Mycorrhizal Mutualists.</title>
        <authorList>
            <consortium name="DOE Joint Genome Institute"/>
            <consortium name="Mycorrhizal Genomics Consortium"/>
            <person name="Kohler A."/>
            <person name="Kuo A."/>
            <person name="Nagy L.G."/>
            <person name="Floudas D."/>
            <person name="Copeland A."/>
            <person name="Barry K.W."/>
            <person name="Cichocki N."/>
            <person name="Veneault-Fourrey C."/>
            <person name="LaButti K."/>
            <person name="Lindquist E.A."/>
            <person name="Lipzen A."/>
            <person name="Lundell T."/>
            <person name="Morin E."/>
            <person name="Murat C."/>
            <person name="Riley R."/>
            <person name="Ohm R."/>
            <person name="Sun H."/>
            <person name="Tunlid A."/>
            <person name="Henrissat B."/>
            <person name="Grigoriev I.V."/>
            <person name="Hibbett D.S."/>
            <person name="Martin F."/>
        </authorList>
    </citation>
    <scope>NUCLEOTIDE SEQUENCE [LARGE SCALE GENOMIC DNA]</scope>
    <source>
        <strain evidence="2">FD-334 SS-4</strain>
    </source>
</reference>